<accession>A0AAU9J771</accession>
<comment type="caution">
    <text evidence="1">The sequence shown here is derived from an EMBL/GenBank/DDBJ whole genome shotgun (WGS) entry which is preliminary data.</text>
</comment>
<gene>
    <name evidence="1" type="ORF">BSTOLATCC_MIC16648</name>
</gene>
<dbReference type="EMBL" id="CAJZBQ010000016">
    <property type="protein sequence ID" value="CAG9316539.1"/>
    <property type="molecule type" value="Genomic_DNA"/>
</dbReference>
<proteinExistence type="predicted"/>
<evidence type="ECO:0000313" key="2">
    <source>
        <dbReference type="Proteomes" id="UP001162131"/>
    </source>
</evidence>
<organism evidence="1 2">
    <name type="scientific">Blepharisma stoltei</name>
    <dbReference type="NCBI Taxonomy" id="1481888"/>
    <lineage>
        <taxon>Eukaryota</taxon>
        <taxon>Sar</taxon>
        <taxon>Alveolata</taxon>
        <taxon>Ciliophora</taxon>
        <taxon>Postciliodesmatophora</taxon>
        <taxon>Heterotrichea</taxon>
        <taxon>Heterotrichida</taxon>
        <taxon>Blepharismidae</taxon>
        <taxon>Blepharisma</taxon>
    </lineage>
</organism>
<reference evidence="1" key="1">
    <citation type="submission" date="2021-09" db="EMBL/GenBank/DDBJ databases">
        <authorList>
            <consortium name="AG Swart"/>
            <person name="Singh M."/>
            <person name="Singh A."/>
            <person name="Seah K."/>
            <person name="Emmerich C."/>
        </authorList>
    </citation>
    <scope>NUCLEOTIDE SEQUENCE</scope>
    <source>
        <strain evidence="1">ATCC30299</strain>
    </source>
</reference>
<keyword evidence="2" id="KW-1185">Reference proteome</keyword>
<dbReference type="Proteomes" id="UP001162131">
    <property type="component" value="Unassembled WGS sequence"/>
</dbReference>
<evidence type="ECO:0000313" key="1">
    <source>
        <dbReference type="EMBL" id="CAG9316539.1"/>
    </source>
</evidence>
<dbReference type="AlphaFoldDB" id="A0AAU9J771"/>
<sequence length="69" mass="8291">MKFPNFKAEISITSILSSKINLGALMDEFYNWKIRKCNDWLCKITKPLFTFGEISLKREFWINLHMEFL</sequence>
<name>A0AAU9J771_9CILI</name>
<protein>
    <submittedName>
        <fullName evidence="1">Uncharacterized protein</fullName>
    </submittedName>
</protein>